<dbReference type="InterPro" id="IPR001680">
    <property type="entry name" value="WD40_rpt"/>
</dbReference>
<proteinExistence type="inferred from homology"/>
<organism evidence="11 12">
    <name type="scientific">Acromyrmex insinuator</name>
    <dbReference type="NCBI Taxonomy" id="230686"/>
    <lineage>
        <taxon>Eukaryota</taxon>
        <taxon>Metazoa</taxon>
        <taxon>Ecdysozoa</taxon>
        <taxon>Arthropoda</taxon>
        <taxon>Hexapoda</taxon>
        <taxon>Insecta</taxon>
        <taxon>Pterygota</taxon>
        <taxon>Neoptera</taxon>
        <taxon>Endopterygota</taxon>
        <taxon>Hymenoptera</taxon>
        <taxon>Apocrita</taxon>
        <taxon>Aculeata</taxon>
        <taxon>Formicoidea</taxon>
        <taxon>Formicidae</taxon>
        <taxon>Myrmicinae</taxon>
        <taxon>Acromyrmex</taxon>
    </lineage>
</organism>
<dbReference type="GO" id="GO:0040011">
    <property type="term" value="P:locomotion"/>
    <property type="evidence" value="ECO:0007669"/>
    <property type="project" value="TreeGrafter"/>
</dbReference>
<dbReference type="InterPro" id="IPR020472">
    <property type="entry name" value="WD40_PAC1"/>
</dbReference>
<dbReference type="FunFam" id="2.130.10.10:FF:000167">
    <property type="entry name" value="Actin-interacting protein 1"/>
    <property type="match status" value="1"/>
</dbReference>
<evidence type="ECO:0000256" key="9">
    <source>
        <dbReference type="SAM" id="MobiDB-lite"/>
    </source>
</evidence>
<dbReference type="PANTHER" id="PTHR19856:SF0">
    <property type="entry name" value="WD REPEAT-CONTAINING PROTEIN 1"/>
    <property type="match status" value="1"/>
</dbReference>
<dbReference type="GO" id="GO:0030834">
    <property type="term" value="P:regulation of actin filament depolymerization"/>
    <property type="evidence" value="ECO:0007669"/>
    <property type="project" value="UniProtKB-ARBA"/>
</dbReference>
<evidence type="ECO:0000256" key="8">
    <source>
        <dbReference type="PROSITE-ProRule" id="PRU00221"/>
    </source>
</evidence>
<evidence type="ECO:0000313" key="12">
    <source>
        <dbReference type="Proteomes" id="UP000667349"/>
    </source>
</evidence>
<feature type="repeat" description="WD" evidence="8">
    <location>
        <begin position="521"/>
        <end position="562"/>
    </location>
</feature>
<dbReference type="GO" id="GO:0030864">
    <property type="term" value="C:cortical actin cytoskeleton"/>
    <property type="evidence" value="ECO:0007669"/>
    <property type="project" value="TreeGrafter"/>
</dbReference>
<reference evidence="11" key="1">
    <citation type="submission" date="2020-02" db="EMBL/GenBank/DDBJ databases">
        <title>Relaxed selection underlies rapid genomic changes in the transitions from sociality to social parasitism in ants.</title>
        <authorList>
            <person name="Bi X."/>
        </authorList>
    </citation>
    <scope>NUCLEOTIDE SEQUENCE</scope>
    <source>
        <strain evidence="11">BGI-DK2013a</strain>
        <tissue evidence="11">Whole body</tissue>
    </source>
</reference>
<dbReference type="GO" id="GO:0045214">
    <property type="term" value="P:sarcomere organization"/>
    <property type="evidence" value="ECO:0007669"/>
    <property type="project" value="TreeGrafter"/>
</dbReference>
<comment type="similarity">
    <text evidence="6">Belongs to the WD repeat AIP1 family.</text>
</comment>
<evidence type="ECO:0000256" key="5">
    <source>
        <dbReference type="ARBA" id="ARBA00023203"/>
    </source>
</evidence>
<dbReference type="InterPro" id="IPR015943">
    <property type="entry name" value="WD40/YVTN_repeat-like_dom_sf"/>
</dbReference>
<name>A0A836ERZ8_9HYME</name>
<evidence type="ECO:0000256" key="2">
    <source>
        <dbReference type="ARBA" id="ARBA00022490"/>
    </source>
</evidence>
<dbReference type="PROSITE" id="PS00678">
    <property type="entry name" value="WD_REPEATS_1"/>
    <property type="match status" value="1"/>
</dbReference>
<comment type="subcellular location">
    <subcellularLocation>
        <location evidence="1">Cytoplasm</location>
    </subcellularLocation>
</comment>
<evidence type="ECO:0000256" key="1">
    <source>
        <dbReference type="ARBA" id="ARBA00004496"/>
    </source>
</evidence>
<feature type="non-terminal residue" evidence="11">
    <location>
        <position position="914"/>
    </location>
</feature>
<keyword evidence="4" id="KW-0677">Repeat</keyword>
<keyword evidence="10" id="KW-0732">Signal</keyword>
<dbReference type="AlphaFoldDB" id="A0A836ERZ8"/>
<dbReference type="PROSITE" id="PS50082">
    <property type="entry name" value="WD_REPEATS_2"/>
    <property type="match status" value="5"/>
</dbReference>
<dbReference type="GO" id="GO:0030833">
    <property type="term" value="P:regulation of actin filament polymerization"/>
    <property type="evidence" value="ECO:0007669"/>
    <property type="project" value="UniProtKB-ARBA"/>
</dbReference>
<accession>A0A836ERZ8</accession>
<feature type="chain" id="PRO_5032377799" description="Actin-interacting protein 1" evidence="10">
    <location>
        <begin position="28"/>
        <end position="914"/>
    </location>
</feature>
<dbReference type="SUPFAM" id="SSF50978">
    <property type="entry name" value="WD40 repeat-like"/>
    <property type="match status" value="1"/>
</dbReference>
<evidence type="ECO:0000256" key="3">
    <source>
        <dbReference type="ARBA" id="ARBA00022574"/>
    </source>
</evidence>
<dbReference type="GO" id="GO:0051015">
    <property type="term" value="F:actin filament binding"/>
    <property type="evidence" value="ECO:0007669"/>
    <property type="project" value="TreeGrafter"/>
</dbReference>
<dbReference type="PROSITE" id="PS50294">
    <property type="entry name" value="WD_REPEATS_REGION"/>
    <property type="match status" value="5"/>
</dbReference>
<comment type="caution">
    <text evidence="11">The sequence shown here is derived from an EMBL/GenBank/DDBJ whole genome shotgun (WGS) entry which is preliminary data.</text>
</comment>
<protein>
    <recommendedName>
        <fullName evidence="7">Actin-interacting protein 1</fullName>
    </recommendedName>
</protein>
<dbReference type="Proteomes" id="UP000667349">
    <property type="component" value="Unassembled WGS sequence"/>
</dbReference>
<feature type="repeat" description="WD" evidence="8">
    <location>
        <begin position="818"/>
        <end position="850"/>
    </location>
</feature>
<evidence type="ECO:0000313" key="11">
    <source>
        <dbReference type="EMBL" id="KAG5307073.1"/>
    </source>
</evidence>
<evidence type="ECO:0000256" key="6">
    <source>
        <dbReference type="ARBA" id="ARBA00038366"/>
    </source>
</evidence>
<dbReference type="CDD" id="cd00200">
    <property type="entry name" value="WD40"/>
    <property type="match status" value="1"/>
</dbReference>
<feature type="compositionally biased region" description="Basic and acidic residues" evidence="9">
    <location>
        <begin position="173"/>
        <end position="187"/>
    </location>
</feature>
<evidence type="ECO:0000256" key="10">
    <source>
        <dbReference type="SAM" id="SignalP"/>
    </source>
</evidence>
<dbReference type="InterPro" id="IPR011047">
    <property type="entry name" value="Quinoprotein_ADH-like_sf"/>
</dbReference>
<feature type="signal peptide" evidence="10">
    <location>
        <begin position="1"/>
        <end position="27"/>
    </location>
</feature>
<keyword evidence="2" id="KW-0963">Cytoplasm</keyword>
<dbReference type="InterPro" id="IPR019775">
    <property type="entry name" value="WD40_repeat_CS"/>
</dbReference>
<feature type="region of interest" description="Disordered" evidence="9">
    <location>
        <begin position="167"/>
        <end position="187"/>
    </location>
</feature>
<dbReference type="SMART" id="SM00320">
    <property type="entry name" value="WD40"/>
    <property type="match status" value="11"/>
</dbReference>
<dbReference type="FunFam" id="2.130.10.10:FF:000097">
    <property type="entry name" value="WD repeat domain 1"/>
    <property type="match status" value="1"/>
</dbReference>
<feature type="non-terminal residue" evidence="11">
    <location>
        <position position="1"/>
    </location>
</feature>
<keyword evidence="5" id="KW-0009">Actin-binding</keyword>
<feature type="repeat" description="WD" evidence="8">
    <location>
        <begin position="477"/>
        <end position="518"/>
    </location>
</feature>
<gene>
    <name evidence="11" type="primary">Flr</name>
    <name evidence="11" type="ORF">G6Z75_0011787</name>
</gene>
<sequence>MMISGISIAKIATCILLGCCVMMRVTGSAIPMWEFLSRDEKMSHLYGLFSKQVARFCADSSRPDCNKNLLVTGIRSLASMDDNVLDRLDPYQRGAKEMIWHAMVGSNRFASRISHETEESYFTTVADLANSGSETNGLGEETVASGDYIQSSESSRPYLSGPMVIRVYPDGRPVPEDQKRPLPKDEDVDELRYSRLPSIEEIEAKSGSKFYGKRTIEPSMLKRRMSFIADDKNYRRSQALRLRHPLSYERTIGNLIQQKFPVDVSTVSPVDSRARFGQAGLAVSLFMFQPNKAKGGTKYIFAALPRTQRGQPLVLGGDPKGKNFLYTNGNSVIIRNIDNPAIADVYTEHSCPVNVAKYSPSGFYIASGDQSGKVRIWDTVNKEHILKNEFHPIGGPIKDIAWSPDSQRMVVVGEGRERFGHVFMAETGTSVGEISGQSKSINSCDFRPARPFRLITGSEDNTIGIFEGPPFKFKMTKQEHTRFVQTVRYSPDGNLFASGGFDGKVFLYNGTTSDFVGEIGSPAHQGGVYGVAWKPDSKQLLTASGDKTCKLWDVETRSLITEFNMGTTVDDQQVSCLWQGKHLLSVSLSGFINYLDVDNPEKPIKIIKGHNKPITVLTLSPDRSTIYTGSHDGYITNWNAETGENERVQGHGHGNQINGMKATGNLLYTAGIDDTLRSVDIATNAYAETSVVKLDSQPRGLDIYNDIVVVASVRQIAVTQDGKKLSSLSIDYEPSCVSINQEIGNVAVGSTSDNKVYIYELSDTTLTQKTELEHLGPVTDASYSPDNKYLVVCDANRKVILYTVPEYKLAHNREWGFHNARVNSVAWSPNCDMVASGSLDTTIIIWSVTNPAKHTIIKSKYSKYPFVNESQLINIYISDAHPQSQITRLVWLDEETLISVGQDCNTKIWRIEKI</sequence>
<dbReference type="Gene3D" id="2.130.10.10">
    <property type="entry name" value="YVTN repeat-like/Quinoprotein amine dehydrogenase"/>
    <property type="match status" value="2"/>
</dbReference>
<dbReference type="InterPro" id="IPR036322">
    <property type="entry name" value="WD40_repeat_dom_sf"/>
</dbReference>
<dbReference type="Pfam" id="PF00400">
    <property type="entry name" value="WD40"/>
    <property type="match status" value="7"/>
</dbReference>
<keyword evidence="12" id="KW-1185">Reference proteome</keyword>
<dbReference type="EMBL" id="JAANHZ010000783">
    <property type="protein sequence ID" value="KAG5307073.1"/>
    <property type="molecule type" value="Genomic_DNA"/>
</dbReference>
<dbReference type="SUPFAM" id="SSF50998">
    <property type="entry name" value="Quinoprotein alcohol dehydrogenase-like"/>
    <property type="match status" value="1"/>
</dbReference>
<feature type="region of interest" description="Disordered" evidence="9">
    <location>
        <begin position="137"/>
        <end position="156"/>
    </location>
</feature>
<feature type="repeat" description="WD" evidence="8">
    <location>
        <begin position="607"/>
        <end position="648"/>
    </location>
</feature>
<keyword evidence="3 8" id="KW-0853">WD repeat</keyword>
<dbReference type="PANTHER" id="PTHR19856">
    <property type="entry name" value="WD-REPEATCONTAINING PROTEIN WDR1"/>
    <property type="match status" value="1"/>
</dbReference>
<evidence type="ECO:0000256" key="4">
    <source>
        <dbReference type="ARBA" id="ARBA00022737"/>
    </source>
</evidence>
<evidence type="ECO:0000256" key="7">
    <source>
        <dbReference type="ARBA" id="ARBA00067845"/>
    </source>
</evidence>
<feature type="repeat" description="WD" evidence="8">
    <location>
        <begin position="346"/>
        <end position="387"/>
    </location>
</feature>
<dbReference type="PRINTS" id="PR00320">
    <property type="entry name" value="GPROTEINBRPT"/>
</dbReference>
<dbReference type="GO" id="GO:0030042">
    <property type="term" value="P:actin filament depolymerization"/>
    <property type="evidence" value="ECO:0007669"/>
    <property type="project" value="TreeGrafter"/>
</dbReference>